<reference evidence="1 2" key="1">
    <citation type="submission" date="2016-10" db="EMBL/GenBank/DDBJ databases">
        <authorList>
            <person name="de Groot N.N."/>
        </authorList>
    </citation>
    <scope>NUCLEOTIDE SEQUENCE [LARGE SCALE GENOMIC DNA]</scope>
    <source>
        <strain evidence="1 2">DSM 21019</strain>
    </source>
</reference>
<dbReference type="STRING" id="400055.SAMN04490243_1612"/>
<dbReference type="Proteomes" id="UP000199534">
    <property type="component" value="Unassembled WGS sequence"/>
</dbReference>
<gene>
    <name evidence="1" type="ORF">SAMN04490243_1612</name>
</gene>
<proteinExistence type="predicted"/>
<sequence length="199" mass="22509">MFANSKITGSLSRPTLYPFMLLFTLLVSALNTGVSAQTYPEEIVLENGRRFLVGPMNPEDLEQGSYQNWYTPGVEQYTPDTPLLKNLKPLLNDVAIQVFLGTWCGDSRREVPRFMKLLQSLDYPMEQLQFIGVDRRSEFYKQSPNGEHIGKNILRVPTFILLKNGVEIGRIIERPNISLEADLCDLLSCSPKLPDAQGE</sequence>
<dbReference type="OrthoDB" id="6398367at2"/>
<dbReference type="CDD" id="cd02947">
    <property type="entry name" value="TRX_family"/>
    <property type="match status" value="1"/>
</dbReference>
<protein>
    <submittedName>
        <fullName evidence="1">Thiol-disulfide isomerase or thioredoxin</fullName>
    </submittedName>
</protein>
<evidence type="ECO:0000313" key="1">
    <source>
        <dbReference type="EMBL" id="SFR40148.1"/>
    </source>
</evidence>
<dbReference type="GO" id="GO:0016853">
    <property type="term" value="F:isomerase activity"/>
    <property type="evidence" value="ECO:0007669"/>
    <property type="project" value="UniProtKB-KW"/>
</dbReference>
<name>A0A1I6GDC5_9FLAO</name>
<dbReference type="AlphaFoldDB" id="A0A1I6GDC5"/>
<accession>A0A1I6GDC5</accession>
<dbReference type="InterPro" id="IPR036249">
    <property type="entry name" value="Thioredoxin-like_sf"/>
</dbReference>
<evidence type="ECO:0000313" key="2">
    <source>
        <dbReference type="Proteomes" id="UP000199534"/>
    </source>
</evidence>
<dbReference type="SUPFAM" id="SSF52833">
    <property type="entry name" value="Thioredoxin-like"/>
    <property type="match status" value="1"/>
</dbReference>
<dbReference type="EMBL" id="FOYQ01000001">
    <property type="protein sequence ID" value="SFR40148.1"/>
    <property type="molecule type" value="Genomic_DNA"/>
</dbReference>
<keyword evidence="2" id="KW-1185">Reference proteome</keyword>
<dbReference type="RefSeq" id="WP_143099939.1">
    <property type="nucleotide sequence ID" value="NZ_FOYQ01000001.1"/>
</dbReference>
<dbReference type="Gene3D" id="3.40.30.10">
    <property type="entry name" value="Glutaredoxin"/>
    <property type="match status" value="1"/>
</dbReference>
<keyword evidence="1" id="KW-0413">Isomerase</keyword>
<organism evidence="1 2">
    <name type="scientific">Robiginitalea myxolifaciens</name>
    <dbReference type="NCBI Taxonomy" id="400055"/>
    <lineage>
        <taxon>Bacteria</taxon>
        <taxon>Pseudomonadati</taxon>
        <taxon>Bacteroidota</taxon>
        <taxon>Flavobacteriia</taxon>
        <taxon>Flavobacteriales</taxon>
        <taxon>Flavobacteriaceae</taxon>
        <taxon>Robiginitalea</taxon>
    </lineage>
</organism>